<protein>
    <recommendedName>
        <fullName evidence="7">Histidine acid phosphatase</fullName>
    </recommendedName>
</protein>
<dbReference type="Gene3D" id="3.40.50.1240">
    <property type="entry name" value="Phosphoglycerate mutase-like"/>
    <property type="match status" value="1"/>
</dbReference>
<keyword evidence="6" id="KW-1185">Reference proteome</keyword>
<evidence type="ECO:0000313" key="6">
    <source>
        <dbReference type="Proteomes" id="UP000053573"/>
    </source>
</evidence>
<feature type="compositionally biased region" description="Basic and acidic residues" evidence="2">
    <location>
        <begin position="537"/>
        <end position="548"/>
    </location>
</feature>
<dbReference type="InterPro" id="IPR029033">
    <property type="entry name" value="His_PPase_superfam"/>
</dbReference>
<accession>A0A0H1B6S0</accession>
<comment type="caution">
    <text evidence="5">The sequence shown here is derived from an EMBL/GenBank/DDBJ whole genome shotgun (WGS) entry which is preliminary data.</text>
</comment>
<organism evidence="5 6">
    <name type="scientific">Blastomyces silverae</name>
    <dbReference type="NCBI Taxonomy" id="2060906"/>
    <lineage>
        <taxon>Eukaryota</taxon>
        <taxon>Fungi</taxon>
        <taxon>Dikarya</taxon>
        <taxon>Ascomycota</taxon>
        <taxon>Pezizomycotina</taxon>
        <taxon>Eurotiomycetes</taxon>
        <taxon>Eurotiomycetidae</taxon>
        <taxon>Onygenales</taxon>
        <taxon>Ajellomycetaceae</taxon>
        <taxon>Blastomyces</taxon>
    </lineage>
</organism>
<evidence type="ECO:0008006" key="7">
    <source>
        <dbReference type="Google" id="ProtNLM"/>
    </source>
</evidence>
<gene>
    <name evidence="5" type="ORF">EMPG_17424</name>
</gene>
<dbReference type="STRING" id="2060906.A0A0H1B6S0"/>
<reference evidence="6" key="1">
    <citation type="journal article" date="2015" name="PLoS Genet.">
        <title>The dynamic genome and transcriptome of the human fungal pathogen Blastomyces and close relative Emmonsia.</title>
        <authorList>
            <person name="Munoz J.F."/>
            <person name="Gauthier G.M."/>
            <person name="Desjardins C.A."/>
            <person name="Gallo J.E."/>
            <person name="Holder J."/>
            <person name="Sullivan T.D."/>
            <person name="Marty A.J."/>
            <person name="Carmen J.C."/>
            <person name="Chen Z."/>
            <person name="Ding L."/>
            <person name="Gujja S."/>
            <person name="Magrini V."/>
            <person name="Misas E."/>
            <person name="Mitreva M."/>
            <person name="Priest M."/>
            <person name="Saif S."/>
            <person name="Whiston E.A."/>
            <person name="Young S."/>
            <person name="Zeng Q."/>
            <person name="Goldman W.E."/>
            <person name="Mardis E.R."/>
            <person name="Taylor J.W."/>
            <person name="McEwen J.G."/>
            <person name="Clay O.K."/>
            <person name="Klein B.S."/>
            <person name="Cuomo C.A."/>
        </authorList>
    </citation>
    <scope>NUCLEOTIDE SEQUENCE [LARGE SCALE GENOMIC DNA]</scope>
    <source>
        <strain evidence="6">UAMH 139</strain>
    </source>
</reference>
<evidence type="ECO:0000256" key="4">
    <source>
        <dbReference type="SAM" id="SignalP"/>
    </source>
</evidence>
<keyword evidence="3" id="KW-0472">Membrane</keyword>
<dbReference type="GO" id="GO:0016791">
    <property type="term" value="F:phosphatase activity"/>
    <property type="evidence" value="ECO:0007669"/>
    <property type="project" value="TreeGrafter"/>
</dbReference>
<evidence type="ECO:0000256" key="3">
    <source>
        <dbReference type="SAM" id="Phobius"/>
    </source>
</evidence>
<proteinExistence type="inferred from homology"/>
<keyword evidence="3" id="KW-1133">Transmembrane helix</keyword>
<dbReference type="Proteomes" id="UP000053573">
    <property type="component" value="Unassembled WGS sequence"/>
</dbReference>
<dbReference type="PANTHER" id="PTHR11567:SF127">
    <property type="entry name" value="HISTIDINE ACID PHOSPHATASE"/>
    <property type="match status" value="1"/>
</dbReference>
<comment type="similarity">
    <text evidence="1">Belongs to the histidine acid phosphatase family.</text>
</comment>
<dbReference type="InterPro" id="IPR000560">
    <property type="entry name" value="His_Pase_clade-2"/>
</dbReference>
<evidence type="ECO:0000313" key="5">
    <source>
        <dbReference type="EMBL" id="KLJ07085.1"/>
    </source>
</evidence>
<dbReference type="EMBL" id="LDEV01002918">
    <property type="protein sequence ID" value="KLJ07085.1"/>
    <property type="molecule type" value="Genomic_DNA"/>
</dbReference>
<keyword evidence="4" id="KW-0732">Signal</keyword>
<evidence type="ECO:0000256" key="2">
    <source>
        <dbReference type="SAM" id="MobiDB-lite"/>
    </source>
</evidence>
<dbReference type="Pfam" id="PF00328">
    <property type="entry name" value="His_Phos_2"/>
    <property type="match status" value="1"/>
</dbReference>
<feature type="transmembrane region" description="Helical" evidence="3">
    <location>
        <begin position="448"/>
        <end position="475"/>
    </location>
</feature>
<dbReference type="PANTHER" id="PTHR11567">
    <property type="entry name" value="ACID PHOSPHATASE-RELATED"/>
    <property type="match status" value="1"/>
</dbReference>
<feature type="compositionally biased region" description="Polar residues" evidence="2">
    <location>
        <begin position="560"/>
        <end position="575"/>
    </location>
</feature>
<dbReference type="SUPFAM" id="SSF53254">
    <property type="entry name" value="Phosphoglycerate mutase-like"/>
    <property type="match status" value="1"/>
</dbReference>
<sequence>MRLFSPYTALSIYLFPLSLAQDIIQEKIWSSVVYTFYGDRTPRALPYSQTLTPWGAQQLVGVGSAFRSRYLDEAGTKIGGLSPHTLVPDEISILARTDQPAVASAQAFMQGFYPPAPNSSGNTTSPDLADMVNGTVVDFPLNGYQYPQIVTLSFREPGSVYIAGQVNCEAYAAVLLQWLASDEFHSIDAQSASFYSDIYSRALQGVFAREDVNFLNAFPIYEYLNYQHIHNSTAQSVISLHDVNHARYLADKWVSAANGNTEARGRGSIDDREILTVAGRTLAKFVVSAFETNYRTDGAESKLSLLFGSFEPIVAFASLSKLASDRQRNFYALPNQGASMVFELFSMESNSSSNEYPLSTDLMARFFLRNGTNASDTSTPLVSYPLFGRGPGQPGMPYREFKDEMVDIMMAVSEWCLTCGGDTSTFCPAYAPDFRNYGRPAAKSLRPAVAGVIGAVVGLIVAGLIVTIACWAFGLRIRRNVTRRRSDLGGFKGGNKLASDPDLAGGNVQKTGHPTVGITVAKEDGDEADSGPAAPLGHERVGSWEMRSKMAATTGPDIDSGNNDANPNNGGTRAQLSWEDDDPAVSPIAEPVKVHEHV</sequence>
<keyword evidence="3" id="KW-0812">Transmembrane</keyword>
<dbReference type="AlphaFoldDB" id="A0A0H1B6S0"/>
<dbReference type="OrthoDB" id="258392at2759"/>
<feature type="signal peptide" evidence="4">
    <location>
        <begin position="1"/>
        <end position="20"/>
    </location>
</feature>
<feature type="chain" id="PRO_5005199264" description="Histidine acid phosphatase" evidence="4">
    <location>
        <begin position="21"/>
        <end position="598"/>
    </location>
</feature>
<name>A0A0H1B6S0_9EURO</name>
<evidence type="ECO:0000256" key="1">
    <source>
        <dbReference type="ARBA" id="ARBA00005375"/>
    </source>
</evidence>
<dbReference type="InterPro" id="IPR050645">
    <property type="entry name" value="Histidine_acid_phosphatase"/>
</dbReference>
<feature type="region of interest" description="Disordered" evidence="2">
    <location>
        <begin position="523"/>
        <end position="598"/>
    </location>
</feature>